<dbReference type="AlphaFoldDB" id="A0A6J8F889"/>
<dbReference type="VEuPathDB" id="TriTrypDB:LdBPK_081050.1"/>
<evidence type="ECO:0000313" key="5">
    <source>
        <dbReference type="Proteomes" id="UP000601710"/>
    </source>
</evidence>
<dbReference type="GO" id="GO:0006364">
    <property type="term" value="P:rRNA processing"/>
    <property type="evidence" value="ECO:0007669"/>
    <property type="project" value="TreeGrafter"/>
</dbReference>
<protein>
    <submittedName>
        <fullName evidence="4">Suppressive_immunomodulating_factor_putative/Gene DB:LmjF.08.1140</fullName>
    </submittedName>
</protein>
<feature type="region of interest" description="Disordered" evidence="3">
    <location>
        <begin position="383"/>
        <end position="468"/>
    </location>
</feature>
<dbReference type="VEuPathDB" id="TriTrypDB:LdCL_080016100"/>
<dbReference type="GO" id="GO:0120330">
    <property type="term" value="C:rixosome complex"/>
    <property type="evidence" value="ECO:0007669"/>
    <property type="project" value="TreeGrafter"/>
</dbReference>
<organism evidence="4 5">
    <name type="scientific">Leishmania donovani</name>
    <dbReference type="NCBI Taxonomy" id="5661"/>
    <lineage>
        <taxon>Eukaryota</taxon>
        <taxon>Discoba</taxon>
        <taxon>Euglenozoa</taxon>
        <taxon>Kinetoplastea</taxon>
        <taxon>Metakinetoplastina</taxon>
        <taxon>Trypanosomatida</taxon>
        <taxon>Trypanosomatidae</taxon>
        <taxon>Leishmaniinae</taxon>
        <taxon>Leishmania</taxon>
    </lineage>
</organism>
<dbReference type="GO" id="GO:0005656">
    <property type="term" value="C:nuclear pre-replicative complex"/>
    <property type="evidence" value="ECO:0007669"/>
    <property type="project" value="TreeGrafter"/>
</dbReference>
<dbReference type="InterPro" id="IPR015943">
    <property type="entry name" value="WD40/YVTN_repeat-like_dom_sf"/>
</dbReference>
<keyword evidence="1" id="KW-0853">WD repeat</keyword>
<dbReference type="VEuPathDB" id="TriTrypDB:LDHU3_08.1500"/>
<dbReference type="InterPro" id="IPR011047">
    <property type="entry name" value="Quinoprotein_ADH-like_sf"/>
</dbReference>
<evidence type="ECO:0000256" key="1">
    <source>
        <dbReference type="ARBA" id="ARBA00022574"/>
    </source>
</evidence>
<accession>A0A6J8F889</accession>
<dbReference type="GO" id="GO:0006261">
    <property type="term" value="P:DNA-templated DNA replication"/>
    <property type="evidence" value="ECO:0007669"/>
    <property type="project" value="TreeGrafter"/>
</dbReference>
<evidence type="ECO:0000256" key="3">
    <source>
        <dbReference type="SAM" id="MobiDB-lite"/>
    </source>
</evidence>
<sequence>MTSLTLREIGATNNVAEDHDVLELFAACRESVVHVAASHLLPYHVAVTTRNGFVELIDTATGEFRLFLTYLDRIPLDASLRCFSLVPSLYAASQQHHHRRPQHHLLYSLSYSNELLLGNVETGAVRVFATCESRPSVVQCDGDYIICGEGTGKVTVWRTSVEGEWDARYASSSAASTSLLPPLWKACLFDSTVVCANLHRDQLVCCSADYRCVVACVEDGVVRATLPLDLNQAVAVFALTMPSMASLLHKSLVVCLTSRISIFTSRPARDTAASAQLSPSSVPTAEHLECWTRQGDCAVEREEVACASCLGGYLATGTISGLVLLYSCDAAEPLVKELVRFNVGYGVTGIQLFPNDTLLVVTSVGDVWRWPLCDLLRNAGASGAEGEKDEATEAEPTAASHQPPLPLAAPRVPAAPSPQDKTLHTEPRVPAPPHEVSYTQEGDTEDRSFSAHDTSTLGHTPQREREATARVEEIVTAVCVDADAPLVGARSDAEEQGTPSVHLSTASASLRALSASSENDGDEDHPNERGNSSTDMDARRAEPATVSCLPPPPPLASPTVSDKFDEKRGAGGVARCATEFQRRTLYDPEQSTEELGVVDMGVPFSAAENSADLSHDDLRIAVSPPSTADTTAHHDAALDGSGADVPEVTARGPAAGAAALAAKEGTISDKDIQPFQSNHGDLRDTAGVAQGTVHSSPGIASRQGTSMKAAVDDLELEFAHAMKRLLGPTVGVEGLRKDRRMNPRKVAGVLANLTNQQAAAAGAKGLSHEAPSQPRALEGSNSTKLLEEKRATLEAAAFDFEAYRQAHRLEVDALQYHHPVRAPTYTLQDRVFDAVESAGRLCDKEAGRATGASGNAAATLPAAPEDELRDVTYGKVKWTLDPQIAEERRRGGPEMAQHHCDHLIFSTPYPTKTTVLFAEEAPLMPSTAWEEVLLLPLPLPPAPSVF</sequence>
<dbReference type="PANTHER" id="PTHR18763:SF0">
    <property type="entry name" value="WD REPEAT-CONTAINING PROTEIN 18"/>
    <property type="match status" value="1"/>
</dbReference>
<dbReference type="Gene3D" id="2.130.10.10">
    <property type="entry name" value="YVTN repeat-like/Quinoprotein amine dehydrogenase"/>
    <property type="match status" value="1"/>
</dbReference>
<feature type="region of interest" description="Disordered" evidence="3">
    <location>
        <begin position="513"/>
        <end position="566"/>
    </location>
</feature>
<dbReference type="InterPro" id="IPR045227">
    <property type="entry name" value="WDR18/Ipi3/RID3"/>
</dbReference>
<dbReference type="Proteomes" id="UP000601710">
    <property type="component" value="Chromosome 8"/>
</dbReference>
<proteinExistence type="predicted"/>
<feature type="compositionally biased region" description="Low complexity" evidence="3">
    <location>
        <begin position="408"/>
        <end position="418"/>
    </location>
</feature>
<reference evidence="4" key="1">
    <citation type="submission" date="2020-06" db="EMBL/GenBank/DDBJ databases">
        <authorList>
            <person name="Camacho E."/>
            <person name="Gonzalez-de la Fuente S."/>
            <person name="Rastrojo A."/>
            <person name="Peiro-Pastor R."/>
            <person name="Solana JC."/>
            <person name="Tabera L."/>
            <person name="Gamarro F."/>
            <person name="Carrasco-Ramiro F."/>
            <person name="Requena JM."/>
            <person name="Aguado B."/>
        </authorList>
    </citation>
    <scope>NUCLEOTIDE SEQUENCE</scope>
</reference>
<dbReference type="PANTHER" id="PTHR18763">
    <property type="entry name" value="WD-REPEAT PROTEIN 18"/>
    <property type="match status" value="1"/>
</dbReference>
<evidence type="ECO:0000313" key="4">
    <source>
        <dbReference type="EMBL" id="CAC5427763.1"/>
    </source>
</evidence>
<dbReference type="SUPFAM" id="SSF50998">
    <property type="entry name" value="Quinoprotein alcohol dehydrogenase-like"/>
    <property type="match status" value="1"/>
</dbReference>
<dbReference type="EMBL" id="LR812628">
    <property type="protein sequence ID" value="CAC5427763.1"/>
    <property type="molecule type" value="Genomic_DNA"/>
</dbReference>
<keyword evidence="2" id="KW-0677">Repeat</keyword>
<gene>
    <name evidence="4" type="ORF">LDHU3_08.1500</name>
</gene>
<name>A0A6J8F889_LEIDO</name>
<feature type="region of interest" description="Disordered" evidence="3">
    <location>
        <begin position="762"/>
        <end position="782"/>
    </location>
</feature>
<evidence type="ECO:0000256" key="2">
    <source>
        <dbReference type="ARBA" id="ARBA00022737"/>
    </source>
</evidence>